<keyword evidence="3" id="KW-1185">Reference proteome</keyword>
<keyword evidence="1" id="KW-0812">Transmembrane</keyword>
<keyword evidence="1" id="KW-0472">Membrane</keyword>
<evidence type="ECO:0000313" key="2">
    <source>
        <dbReference type="EMBL" id="QKW51537.1"/>
    </source>
</evidence>
<sequence length="211" mass="22516">MEVSRGRHWLNRTLLALLGIAGLAAGCWVAVAGLDARGQLPFALPSWWPSGHPRAAFTDRLEATGLRDHGWWPAAVLGCLTLGLLLLAGWLLAQTGPREPRRLLLPAPGAPERAKPAPHAPTLRTSALSGVMAAQVTDLPGVRRARVRLTGGPRRPRARMTVVLDAGADPRAVLTALYTGPLAHARHSAGLPHLHSGLRLRVATPGTRRTR</sequence>
<dbReference type="RefSeq" id="WP_176163256.1">
    <property type="nucleotide sequence ID" value="NZ_CP054929.1"/>
</dbReference>
<keyword evidence="1" id="KW-1133">Transmembrane helix</keyword>
<organism evidence="2 3">
    <name type="scientific">Streptomyces buecherae</name>
    <dbReference type="NCBI Taxonomy" id="2763006"/>
    <lineage>
        <taxon>Bacteria</taxon>
        <taxon>Bacillati</taxon>
        <taxon>Actinomycetota</taxon>
        <taxon>Actinomycetes</taxon>
        <taxon>Kitasatosporales</taxon>
        <taxon>Streptomycetaceae</taxon>
        <taxon>Streptomyces</taxon>
    </lineage>
</organism>
<reference evidence="2 3" key="1">
    <citation type="submission" date="2020-06" db="EMBL/GenBank/DDBJ databases">
        <title>Genome mining for natural products.</title>
        <authorList>
            <person name="Zhang B."/>
            <person name="Shi J."/>
            <person name="Ge H."/>
        </authorList>
    </citation>
    <scope>NUCLEOTIDE SEQUENCE [LARGE SCALE GENOMIC DNA]</scope>
    <source>
        <strain evidence="2 3">NA00687</strain>
    </source>
</reference>
<dbReference type="EMBL" id="CP054929">
    <property type="protein sequence ID" value="QKW51537.1"/>
    <property type="molecule type" value="Genomic_DNA"/>
</dbReference>
<proteinExistence type="predicted"/>
<evidence type="ECO:0000313" key="3">
    <source>
        <dbReference type="Proteomes" id="UP000509303"/>
    </source>
</evidence>
<dbReference type="PROSITE" id="PS51257">
    <property type="entry name" value="PROKAR_LIPOPROTEIN"/>
    <property type="match status" value="1"/>
</dbReference>
<name>A0A7H8NAM5_9ACTN</name>
<feature type="transmembrane region" description="Helical" evidence="1">
    <location>
        <begin position="71"/>
        <end position="93"/>
    </location>
</feature>
<evidence type="ECO:0000256" key="1">
    <source>
        <dbReference type="SAM" id="Phobius"/>
    </source>
</evidence>
<protein>
    <submittedName>
        <fullName evidence="2">Alkaline shock response membrane anchor protein AmaP</fullName>
    </submittedName>
</protein>
<accession>A0A7H8NAM5</accession>
<gene>
    <name evidence="2" type="ORF">HUT08_20680</name>
</gene>
<dbReference type="AlphaFoldDB" id="A0A7H8NAM5"/>
<dbReference type="Proteomes" id="UP000509303">
    <property type="component" value="Chromosome"/>
</dbReference>